<dbReference type="InterPro" id="IPR016169">
    <property type="entry name" value="FAD-bd_PCMH_sub2"/>
</dbReference>
<dbReference type="PANTHER" id="PTHR11748:SF119">
    <property type="entry name" value="D-2-HYDROXYGLUTARATE DEHYDROGENASE"/>
    <property type="match status" value="1"/>
</dbReference>
<evidence type="ECO:0000256" key="2">
    <source>
        <dbReference type="ARBA" id="ARBA00022827"/>
    </source>
</evidence>
<dbReference type="InterPro" id="IPR036318">
    <property type="entry name" value="FAD-bd_PCMH-like_sf"/>
</dbReference>
<dbReference type="InterPro" id="IPR006094">
    <property type="entry name" value="Oxid_FAD_bind_N"/>
</dbReference>
<dbReference type="AlphaFoldDB" id="A0A6B1F8T6"/>
<dbReference type="InterPro" id="IPR016166">
    <property type="entry name" value="FAD-bd_PCMH"/>
</dbReference>
<proteinExistence type="predicted"/>
<sequence>MRPARDVFPFPSVGPRRHDPAAVAAVAQALTPLQADGLRLMVKPEERRRLSRDAYDYSPVLTPQLAAAEAELVVCPTTVEQVKAVAAACAQRHVPITMRGAGTGNYGQAVPLLGGVLLTMTGLRTIRSTTADRFTAEAGCRLAAIDEALAPHGVEQRLLPSTYRTATIGGFVAGGSGGVGSVGWGFLQNPGNVLGMDIVTVEPRPRRHQLMGDAATPLNHAYGTNGIIVALTMPTAPLRRWQELLVVTPSLEHSLHLANQLRMAALPIKELSLYDQRIVAMVRPLQGGAADMDGCRLIAIVAMEAMETVKTHLGQHNAQLLLRRPQTVAGSLRELTWNHTTLHARAADPAWTYLQLLLPPEPAAVLQALSRQQGDGLAWHLEAVRSQGEARWAALPLLRWQGADGLAEVMETALDLGCTLFNPHVITVEDGGLGVVDTDQVQAKQAYDPAGLLNPGKLRGWLELEAAKQGPA</sequence>
<gene>
    <name evidence="4" type="ORF">F4162_01145</name>
</gene>
<evidence type="ECO:0000313" key="4">
    <source>
        <dbReference type="EMBL" id="MYG37634.1"/>
    </source>
</evidence>
<dbReference type="EMBL" id="VYDO01000048">
    <property type="protein sequence ID" value="MYG37634.1"/>
    <property type="molecule type" value="Genomic_DNA"/>
</dbReference>
<name>A0A6B1F8T6_9SYNE</name>
<keyword evidence="1" id="KW-0285">Flavoprotein</keyword>
<dbReference type="GO" id="GO:0008720">
    <property type="term" value="F:D-lactate dehydrogenase (NAD+) activity"/>
    <property type="evidence" value="ECO:0007669"/>
    <property type="project" value="TreeGrafter"/>
</dbReference>
<dbReference type="SUPFAM" id="SSF56176">
    <property type="entry name" value="FAD-binding/transporter-associated domain-like"/>
    <property type="match status" value="1"/>
</dbReference>
<accession>A0A6B1F8T6</accession>
<feature type="domain" description="FAD-binding PCMH-type" evidence="3">
    <location>
        <begin position="65"/>
        <end position="238"/>
    </location>
</feature>
<dbReference type="GO" id="GO:1903457">
    <property type="term" value="P:lactate catabolic process"/>
    <property type="evidence" value="ECO:0007669"/>
    <property type="project" value="TreeGrafter"/>
</dbReference>
<organism evidence="4">
    <name type="scientific">Synechococcus sp. SB0676_bin_10</name>
    <dbReference type="NCBI Taxonomy" id="2604869"/>
    <lineage>
        <taxon>Bacteria</taxon>
        <taxon>Bacillati</taxon>
        <taxon>Cyanobacteriota</taxon>
        <taxon>Cyanophyceae</taxon>
        <taxon>Synechococcales</taxon>
        <taxon>Synechococcaceae</taxon>
        <taxon>Synechococcus</taxon>
    </lineage>
</organism>
<dbReference type="PANTHER" id="PTHR11748">
    <property type="entry name" value="D-LACTATE DEHYDROGENASE"/>
    <property type="match status" value="1"/>
</dbReference>
<keyword evidence="2" id="KW-0274">FAD</keyword>
<evidence type="ECO:0000259" key="3">
    <source>
        <dbReference type="PROSITE" id="PS51387"/>
    </source>
</evidence>
<dbReference type="InterPro" id="IPR016164">
    <property type="entry name" value="FAD-linked_Oxase-like_C"/>
</dbReference>
<reference evidence="4" key="1">
    <citation type="submission" date="2019-09" db="EMBL/GenBank/DDBJ databases">
        <title>Characterisation of the sponge microbiome using genome-centric metagenomics.</title>
        <authorList>
            <person name="Engelberts J.P."/>
            <person name="Robbins S.J."/>
            <person name="De Goeij J.M."/>
            <person name="Aranda M."/>
            <person name="Bell S.C."/>
            <person name="Webster N.S."/>
        </authorList>
    </citation>
    <scope>NUCLEOTIDE SEQUENCE</scope>
    <source>
        <strain evidence="4">SB0676_bin_10</strain>
    </source>
</reference>
<comment type="caution">
    <text evidence="4">The sequence shown here is derived from an EMBL/GenBank/DDBJ whole genome shotgun (WGS) entry which is preliminary data.</text>
</comment>
<dbReference type="SUPFAM" id="SSF55103">
    <property type="entry name" value="FAD-linked oxidases, C-terminal domain"/>
    <property type="match status" value="1"/>
</dbReference>
<dbReference type="GO" id="GO:0004458">
    <property type="term" value="F:D-lactate dehydrogenase (cytochrome) activity"/>
    <property type="evidence" value="ECO:0007669"/>
    <property type="project" value="TreeGrafter"/>
</dbReference>
<protein>
    <submittedName>
        <fullName evidence="4">FAD-binding oxidoreductase</fullName>
    </submittedName>
</protein>
<evidence type="ECO:0000256" key="1">
    <source>
        <dbReference type="ARBA" id="ARBA00022630"/>
    </source>
</evidence>
<dbReference type="Gene3D" id="3.30.465.10">
    <property type="match status" value="1"/>
</dbReference>
<dbReference type="PROSITE" id="PS51387">
    <property type="entry name" value="FAD_PCMH"/>
    <property type="match status" value="1"/>
</dbReference>
<dbReference type="GO" id="GO:0071949">
    <property type="term" value="F:FAD binding"/>
    <property type="evidence" value="ECO:0007669"/>
    <property type="project" value="InterPro"/>
</dbReference>
<dbReference type="Pfam" id="PF01565">
    <property type="entry name" value="FAD_binding_4"/>
    <property type="match status" value="1"/>
</dbReference>